<dbReference type="InterPro" id="IPR036388">
    <property type="entry name" value="WH-like_DNA-bd_sf"/>
</dbReference>
<dbReference type="RefSeq" id="XP_016508143.1">
    <property type="nucleotide sequence ID" value="XM_016652657.2"/>
</dbReference>
<keyword evidence="7 15" id="KW-0479">Metal-binding</keyword>
<dbReference type="KEGG" id="nta:107825748"/>
<dbReference type="RefSeq" id="XP_016508143.1">
    <property type="nucleotide sequence ID" value="XM_016652657.1"/>
</dbReference>
<comment type="subunit">
    <text evidence="15">Component of the Smc5-Smc6 complex.</text>
</comment>
<feature type="compositionally biased region" description="Polar residues" evidence="16">
    <location>
        <begin position="310"/>
        <end position="321"/>
    </location>
</feature>
<feature type="domain" description="Non-structural maintenance of chromosomes element 1 RING C4HC3-type" evidence="17">
    <location>
        <begin position="201"/>
        <end position="244"/>
    </location>
</feature>
<keyword evidence="8 15" id="KW-0227">DNA damage</keyword>
<dbReference type="FunFam" id="3.90.1150.220:FF:000002">
    <property type="entry name" value="Non-structural maintenance of chromosomes element 1"/>
    <property type="match status" value="1"/>
</dbReference>
<accession>A0A1S4D478</accession>
<evidence type="ECO:0000256" key="15">
    <source>
        <dbReference type="RuleBase" id="RU368018"/>
    </source>
</evidence>
<name>A0A1S4D478_TOBAC</name>
<reference evidence="18" key="1">
    <citation type="journal article" date="2014" name="Nat. Commun.">
        <title>The tobacco genome sequence and its comparison with those of tomato and potato.</title>
        <authorList>
            <person name="Sierro N."/>
            <person name="Battey J.N."/>
            <person name="Ouadi S."/>
            <person name="Bakaher N."/>
            <person name="Bovet L."/>
            <person name="Willig A."/>
            <person name="Goepfert S."/>
            <person name="Peitsch M.C."/>
            <person name="Ivanov N.V."/>
        </authorList>
    </citation>
    <scope>NUCLEOTIDE SEQUENCE [LARGE SCALE GENOMIC DNA]</scope>
</reference>
<keyword evidence="13 15" id="KW-0234">DNA repair</keyword>
<dbReference type="PANTHER" id="PTHR20973">
    <property type="entry name" value="NON-SMC ELEMENT 1-RELATED"/>
    <property type="match status" value="1"/>
</dbReference>
<dbReference type="Gene3D" id="3.30.40.10">
    <property type="entry name" value="Zinc/RING finger domain, C3HC4 (zinc finger)"/>
    <property type="match status" value="1"/>
</dbReference>
<evidence type="ECO:0000256" key="5">
    <source>
        <dbReference type="ARBA" id="ARBA00019422"/>
    </source>
</evidence>
<dbReference type="PANTHER" id="PTHR20973:SF0">
    <property type="entry name" value="NON-STRUCTURAL MAINTENANCE OF CHROMOSOMES ELEMENT 1 HOMOLOG"/>
    <property type="match status" value="1"/>
</dbReference>
<organism evidence="18 19">
    <name type="scientific">Nicotiana tabacum</name>
    <name type="common">Common tobacco</name>
    <dbReference type="NCBI Taxonomy" id="4097"/>
    <lineage>
        <taxon>Eukaryota</taxon>
        <taxon>Viridiplantae</taxon>
        <taxon>Streptophyta</taxon>
        <taxon>Embryophyta</taxon>
        <taxon>Tracheophyta</taxon>
        <taxon>Spermatophyta</taxon>
        <taxon>Magnoliopsida</taxon>
        <taxon>eudicotyledons</taxon>
        <taxon>Gunneridae</taxon>
        <taxon>Pentapetalae</taxon>
        <taxon>asterids</taxon>
        <taxon>lamiids</taxon>
        <taxon>Solanales</taxon>
        <taxon>Solanaceae</taxon>
        <taxon>Nicotianoideae</taxon>
        <taxon>Nicotianeae</taxon>
        <taxon>Nicotiana</taxon>
    </lineage>
</organism>
<dbReference type="PaxDb" id="4097-A0A1S4D478"/>
<evidence type="ECO:0000256" key="14">
    <source>
        <dbReference type="ARBA" id="ARBA00023242"/>
    </source>
</evidence>
<dbReference type="EC" id="2.3.2.27" evidence="4 15"/>
<protein>
    <recommendedName>
        <fullName evidence="5 15">Non-structural maintenance of chromosomes element 1 homolog</fullName>
        <ecNumber evidence="4 15">2.3.2.27</ecNumber>
    </recommendedName>
</protein>
<dbReference type="GeneID" id="107825748"/>
<dbReference type="OMA" id="WPGDKFV"/>
<dbReference type="SMR" id="A0A1S4D478"/>
<sequence>MPTLSWRQHTLIQALLSRGPHKETDFKSLFFKVTSKSAANQQSMFNEYLRKINEELAYVQFELRACRNQYDGKVYYGVVNNVSDEQSKLGTKYSVPQIAFYKGVIEAIVQDVASLGCISTIDALNIRLENQFLAGTDSQSQGGSVQIPAAFRNFSMSQKEKTLEELVKDQWLSLTDGKIGLGVRSFLDLRSWFRSNEVPPCEVCNEAAVKAELCQNEGCNVRIHQYCLRMKFSQHKAEKVCPGCGTEWHYNITKAEVVDEEDDASAPDESQQPGEPLMRKRRRTCGVTDADTPLTRNRQRTRGGNDSDTVKPGSSQSTRVTRGSARLRSAS</sequence>
<keyword evidence="10 15" id="KW-0833">Ubl conjugation pathway</keyword>
<keyword evidence="9 15" id="KW-0863">Zinc-finger</keyword>
<dbReference type="GO" id="GO:0008270">
    <property type="term" value="F:zinc ion binding"/>
    <property type="evidence" value="ECO:0007669"/>
    <property type="project" value="UniProtKB-KW"/>
</dbReference>
<dbReference type="STRING" id="4097.A0A1S4D478"/>
<evidence type="ECO:0000259" key="17">
    <source>
        <dbReference type="Pfam" id="PF08746"/>
    </source>
</evidence>
<evidence type="ECO:0000256" key="9">
    <source>
        <dbReference type="ARBA" id="ARBA00022771"/>
    </source>
</evidence>
<comment type="subcellular location">
    <subcellularLocation>
        <location evidence="2 15">Nucleus</location>
    </subcellularLocation>
</comment>
<dbReference type="Gene3D" id="1.10.10.10">
    <property type="entry name" value="Winged helix-like DNA-binding domain superfamily/Winged helix DNA-binding domain"/>
    <property type="match status" value="1"/>
</dbReference>
<dbReference type="GO" id="GO:0004842">
    <property type="term" value="F:ubiquitin-protein transferase activity"/>
    <property type="evidence" value="ECO:0000318"/>
    <property type="project" value="GO_Central"/>
</dbReference>
<evidence type="ECO:0000256" key="4">
    <source>
        <dbReference type="ARBA" id="ARBA00012483"/>
    </source>
</evidence>
<keyword evidence="6 15" id="KW-0808">Transferase</keyword>
<dbReference type="InterPro" id="IPR013083">
    <property type="entry name" value="Znf_RING/FYVE/PHD"/>
</dbReference>
<keyword evidence="11 15" id="KW-0862">Zinc</keyword>
<dbReference type="Gene3D" id="3.90.1150.220">
    <property type="match status" value="1"/>
</dbReference>
<dbReference type="GO" id="GO:0061630">
    <property type="term" value="F:ubiquitin protein ligase activity"/>
    <property type="evidence" value="ECO:0007669"/>
    <property type="project" value="UniProtKB-EC"/>
</dbReference>
<dbReference type="Proteomes" id="UP000790787">
    <property type="component" value="Chromosome 18"/>
</dbReference>
<dbReference type="AlphaFoldDB" id="A0A1S4D478"/>
<dbReference type="Pfam" id="PF07574">
    <property type="entry name" value="SMC_Nse1"/>
    <property type="match status" value="1"/>
</dbReference>
<evidence type="ECO:0000256" key="16">
    <source>
        <dbReference type="SAM" id="MobiDB-lite"/>
    </source>
</evidence>
<dbReference type="GO" id="GO:0030915">
    <property type="term" value="C:Smc5-Smc6 complex"/>
    <property type="evidence" value="ECO:0000318"/>
    <property type="project" value="GO_Central"/>
</dbReference>
<evidence type="ECO:0000256" key="8">
    <source>
        <dbReference type="ARBA" id="ARBA00022763"/>
    </source>
</evidence>
<dbReference type="GO" id="GO:0000724">
    <property type="term" value="P:double-strand break repair via homologous recombination"/>
    <property type="evidence" value="ECO:0000318"/>
    <property type="project" value="GO_Central"/>
</dbReference>
<evidence type="ECO:0000256" key="13">
    <source>
        <dbReference type="ARBA" id="ARBA00023204"/>
    </source>
</evidence>
<comment type="catalytic activity">
    <reaction evidence="1 15">
        <text>S-ubiquitinyl-[E2 ubiquitin-conjugating enzyme]-L-cysteine + [acceptor protein]-L-lysine = [E2 ubiquitin-conjugating enzyme]-L-cysteine + N(6)-ubiquitinyl-[acceptor protein]-L-lysine.</text>
        <dbReference type="EC" id="2.3.2.27"/>
    </reaction>
</comment>
<evidence type="ECO:0000313" key="19">
    <source>
        <dbReference type="RefSeq" id="XP_016508143.1"/>
    </source>
</evidence>
<evidence type="ECO:0000256" key="6">
    <source>
        <dbReference type="ARBA" id="ARBA00022679"/>
    </source>
</evidence>
<keyword evidence="18" id="KW-1185">Reference proteome</keyword>
<proteinExistence type="inferred from homology"/>
<reference evidence="19" key="2">
    <citation type="submission" date="2025-08" db="UniProtKB">
        <authorList>
            <consortium name="RefSeq"/>
        </authorList>
    </citation>
    <scope>IDENTIFICATION</scope>
    <source>
        <tissue evidence="19">Leaf</tissue>
    </source>
</reference>
<keyword evidence="12 15" id="KW-0233">DNA recombination</keyword>
<evidence type="ECO:0000256" key="2">
    <source>
        <dbReference type="ARBA" id="ARBA00004123"/>
    </source>
</evidence>
<dbReference type="InterPro" id="IPR014857">
    <property type="entry name" value="Nse1_RING_C4HC3-type"/>
</dbReference>
<dbReference type="Pfam" id="PF08746">
    <property type="entry name" value="zf-RING-like"/>
    <property type="match status" value="1"/>
</dbReference>
<dbReference type="InterPro" id="IPR011513">
    <property type="entry name" value="Nse1"/>
</dbReference>
<dbReference type="GO" id="GO:0005634">
    <property type="term" value="C:nucleus"/>
    <property type="evidence" value="ECO:0000318"/>
    <property type="project" value="GO_Central"/>
</dbReference>
<evidence type="ECO:0000256" key="3">
    <source>
        <dbReference type="ARBA" id="ARBA00010258"/>
    </source>
</evidence>
<comment type="similarity">
    <text evidence="3 15">Belongs to the NSE1 family.</text>
</comment>
<dbReference type="CDD" id="cd16493">
    <property type="entry name" value="RING-CH-C4HC3_NSE1"/>
    <property type="match status" value="1"/>
</dbReference>
<keyword evidence="14 15" id="KW-0539">Nucleus</keyword>
<dbReference type="OrthoDB" id="185455at2759"/>
<gene>
    <name evidence="19" type="primary">LOC107825748</name>
</gene>
<feature type="region of interest" description="Disordered" evidence="16">
    <location>
        <begin position="259"/>
        <end position="331"/>
    </location>
</feature>
<evidence type="ECO:0000256" key="11">
    <source>
        <dbReference type="ARBA" id="ARBA00022833"/>
    </source>
</evidence>
<evidence type="ECO:0000256" key="1">
    <source>
        <dbReference type="ARBA" id="ARBA00000900"/>
    </source>
</evidence>
<evidence type="ECO:0000256" key="7">
    <source>
        <dbReference type="ARBA" id="ARBA00022723"/>
    </source>
</evidence>
<evidence type="ECO:0000313" key="18">
    <source>
        <dbReference type="Proteomes" id="UP000790787"/>
    </source>
</evidence>
<evidence type="ECO:0000256" key="10">
    <source>
        <dbReference type="ARBA" id="ARBA00022786"/>
    </source>
</evidence>
<evidence type="ECO:0000256" key="12">
    <source>
        <dbReference type="ARBA" id="ARBA00023172"/>
    </source>
</evidence>